<evidence type="ECO:0000313" key="4">
    <source>
        <dbReference type="Proteomes" id="UP001445076"/>
    </source>
</evidence>
<dbReference type="GO" id="GO:0003676">
    <property type="term" value="F:nucleic acid binding"/>
    <property type="evidence" value="ECO:0007669"/>
    <property type="project" value="InterPro"/>
</dbReference>
<gene>
    <name evidence="3" type="ORF">OTU49_009180</name>
</gene>
<sequence>MSHWWCRRTAQISAPLNTRCAEGSNNLLHVPSCAASWNVTLTLRNKSAGISDVAKDVDDEPGHLVIEDDSLEEGEFFDSPCHENRKSHFKDVGKQVNVHESVIHELNHLFQINHIDALRMVHSKKFLAVSDAAILKTLHYLKDINISSQQLQRIPWIMLHCSDDLQRKLRKLKEPHLFHTDSEALGFCYFTLNMIMRYQKYFMSEVKTFPHHPNRVYYLAERLEVPVELVTEKIVKTKQILTMSLNRIDHMLDILYAYGMQPEDIVPDLWVFYHQIKRVEERLQRAAQAGCKRPKPWICHATHQVFERFCERQQSQKEELTGHKDLASYLSHKLECDRYVIEVYFERNRNLERMHVSMFKKKLDLLFSVGFTPQDISSCPCVLQHSERSMVARIEELKEIGYFPFPLSLLHKSQSGYRKIVDCYKEEYCKK</sequence>
<dbReference type="Proteomes" id="UP001445076">
    <property type="component" value="Unassembled WGS sequence"/>
</dbReference>
<reference evidence="3 4" key="1">
    <citation type="journal article" date="2024" name="BMC Genomics">
        <title>Genome assembly of redclaw crayfish (Cherax quadricarinatus) provides insights into its immune adaptation and hypoxia tolerance.</title>
        <authorList>
            <person name="Liu Z."/>
            <person name="Zheng J."/>
            <person name="Li H."/>
            <person name="Fang K."/>
            <person name="Wang S."/>
            <person name="He J."/>
            <person name="Zhou D."/>
            <person name="Weng S."/>
            <person name="Chi M."/>
            <person name="Gu Z."/>
            <person name="He J."/>
            <person name="Li F."/>
            <person name="Wang M."/>
        </authorList>
    </citation>
    <scope>NUCLEOTIDE SEQUENCE [LARGE SCALE GENOMIC DNA]</scope>
    <source>
        <strain evidence="3">ZL_2023a</strain>
    </source>
</reference>
<keyword evidence="4" id="KW-1185">Reference proteome</keyword>
<comment type="similarity">
    <text evidence="1">Belongs to the mTERF family.</text>
</comment>
<evidence type="ECO:0000313" key="3">
    <source>
        <dbReference type="EMBL" id="KAK8728227.1"/>
    </source>
</evidence>
<organism evidence="3 4">
    <name type="scientific">Cherax quadricarinatus</name>
    <name type="common">Australian red claw crayfish</name>
    <dbReference type="NCBI Taxonomy" id="27406"/>
    <lineage>
        <taxon>Eukaryota</taxon>
        <taxon>Metazoa</taxon>
        <taxon>Ecdysozoa</taxon>
        <taxon>Arthropoda</taxon>
        <taxon>Crustacea</taxon>
        <taxon>Multicrustacea</taxon>
        <taxon>Malacostraca</taxon>
        <taxon>Eumalacostraca</taxon>
        <taxon>Eucarida</taxon>
        <taxon>Decapoda</taxon>
        <taxon>Pleocyemata</taxon>
        <taxon>Astacidea</taxon>
        <taxon>Parastacoidea</taxon>
        <taxon>Parastacidae</taxon>
        <taxon>Cherax</taxon>
    </lineage>
</organism>
<dbReference type="PANTHER" id="PTHR15437">
    <property type="entry name" value="TRANSCRIPTION TERMINATION FACTOR, MITOCHONDRIAL"/>
    <property type="match status" value="1"/>
</dbReference>
<dbReference type="PANTHER" id="PTHR15437:SF6">
    <property type="entry name" value="TRANSCRIPTION TERMINATION FACTOR, MITOCHONDRIAL"/>
    <property type="match status" value="1"/>
</dbReference>
<comment type="caution">
    <text evidence="3">The sequence shown here is derived from an EMBL/GenBank/DDBJ whole genome shotgun (WGS) entry which is preliminary data.</text>
</comment>
<name>A0AAW0WB64_CHEQU</name>
<dbReference type="AlphaFoldDB" id="A0AAW0WB64"/>
<keyword evidence="2" id="KW-0809">Transit peptide</keyword>
<evidence type="ECO:0000256" key="2">
    <source>
        <dbReference type="ARBA" id="ARBA00022946"/>
    </source>
</evidence>
<dbReference type="Gene3D" id="1.25.70.10">
    <property type="entry name" value="Transcription termination factor 3, mitochondrial"/>
    <property type="match status" value="2"/>
</dbReference>
<dbReference type="GO" id="GO:0005759">
    <property type="term" value="C:mitochondrial matrix"/>
    <property type="evidence" value="ECO:0007669"/>
    <property type="project" value="TreeGrafter"/>
</dbReference>
<proteinExistence type="inferred from homology"/>
<evidence type="ECO:0000256" key="1">
    <source>
        <dbReference type="ARBA" id="ARBA00007692"/>
    </source>
</evidence>
<dbReference type="GO" id="GO:0006393">
    <property type="term" value="P:termination of mitochondrial transcription"/>
    <property type="evidence" value="ECO:0007669"/>
    <property type="project" value="TreeGrafter"/>
</dbReference>
<dbReference type="EMBL" id="JARKIK010000072">
    <property type="protein sequence ID" value="KAK8728227.1"/>
    <property type="molecule type" value="Genomic_DNA"/>
</dbReference>
<dbReference type="InterPro" id="IPR038538">
    <property type="entry name" value="MTERF_sf"/>
</dbReference>
<dbReference type="InterPro" id="IPR003690">
    <property type="entry name" value="MTERF"/>
</dbReference>
<accession>A0AAW0WB64</accession>
<protein>
    <submittedName>
        <fullName evidence="3">Uncharacterized protein</fullName>
    </submittedName>
</protein>